<proteinExistence type="predicted"/>
<name>A0A0F9UXU6_9ZZZZ</name>
<gene>
    <name evidence="1" type="ORF">LCGC14_0475390</name>
</gene>
<comment type="caution">
    <text evidence="1">The sequence shown here is derived from an EMBL/GenBank/DDBJ whole genome shotgun (WGS) entry which is preliminary data.</text>
</comment>
<protein>
    <submittedName>
        <fullName evidence="1">Uncharacterized protein</fullName>
    </submittedName>
</protein>
<dbReference type="AlphaFoldDB" id="A0A0F9UXU6"/>
<sequence>MKRVKFDGLETGDFFKYYGVLYMAIGLCEGVRLTTKTRGYVRYFSGLSLVRPIEATICHVEDEIEEK</sequence>
<organism evidence="1">
    <name type="scientific">marine sediment metagenome</name>
    <dbReference type="NCBI Taxonomy" id="412755"/>
    <lineage>
        <taxon>unclassified sequences</taxon>
        <taxon>metagenomes</taxon>
        <taxon>ecological metagenomes</taxon>
    </lineage>
</organism>
<dbReference type="EMBL" id="LAZR01000511">
    <property type="protein sequence ID" value="KKN66061.1"/>
    <property type="molecule type" value="Genomic_DNA"/>
</dbReference>
<accession>A0A0F9UXU6</accession>
<evidence type="ECO:0000313" key="1">
    <source>
        <dbReference type="EMBL" id="KKN66061.1"/>
    </source>
</evidence>
<reference evidence="1" key="1">
    <citation type="journal article" date="2015" name="Nature">
        <title>Complex archaea that bridge the gap between prokaryotes and eukaryotes.</title>
        <authorList>
            <person name="Spang A."/>
            <person name="Saw J.H."/>
            <person name="Jorgensen S.L."/>
            <person name="Zaremba-Niedzwiedzka K."/>
            <person name="Martijn J."/>
            <person name="Lind A.E."/>
            <person name="van Eijk R."/>
            <person name="Schleper C."/>
            <person name="Guy L."/>
            <person name="Ettema T.J."/>
        </authorList>
    </citation>
    <scope>NUCLEOTIDE SEQUENCE</scope>
</reference>